<dbReference type="Proteomes" id="UP001054854">
    <property type="component" value="Unassembled WGS sequence"/>
</dbReference>
<dbReference type="InterPro" id="IPR009057">
    <property type="entry name" value="Homeodomain-like_sf"/>
</dbReference>
<feature type="region of interest" description="Disordered" evidence="1">
    <location>
        <begin position="57"/>
        <end position="114"/>
    </location>
</feature>
<sequence length="131" mass="14566">MALDMRDRSGLDALAMRRPADVMDMWAGTPYRHFTAKRDLRTARSEHMTGRLAEAAAMAGGRAGSGVGSERPAARARAPRAALLARRDGLRPPLRVRTRPAHRRTEGTALTARRKHTRANFLLRQRGDNSR</sequence>
<evidence type="ECO:0000256" key="1">
    <source>
        <dbReference type="SAM" id="MobiDB-lite"/>
    </source>
</evidence>
<name>A0ABQ3UER0_STRHY</name>
<feature type="compositionally biased region" description="Low complexity" evidence="1">
    <location>
        <begin position="68"/>
        <end position="84"/>
    </location>
</feature>
<proteinExistence type="predicted"/>
<keyword evidence="3" id="KW-1185">Reference proteome</keyword>
<protein>
    <submittedName>
        <fullName evidence="2">Uncharacterized protein</fullName>
    </submittedName>
</protein>
<accession>A0ABQ3UER0</accession>
<evidence type="ECO:0000313" key="2">
    <source>
        <dbReference type="EMBL" id="GHJ34098.1"/>
    </source>
</evidence>
<dbReference type="EMBL" id="BNEK01000005">
    <property type="protein sequence ID" value="GHJ34098.1"/>
    <property type="molecule type" value="Genomic_DNA"/>
</dbReference>
<reference evidence="2" key="1">
    <citation type="submission" date="2024-05" db="EMBL/GenBank/DDBJ databases">
        <title>Whole genome shotgun sequence of Streptomyces hygroscopicus NBRC 113678.</title>
        <authorList>
            <person name="Komaki H."/>
            <person name="Tamura T."/>
        </authorList>
    </citation>
    <scope>NUCLEOTIDE SEQUENCE</scope>
    <source>
        <strain evidence="2">N11-34</strain>
    </source>
</reference>
<comment type="caution">
    <text evidence="2">The sequence shown here is derived from an EMBL/GenBank/DDBJ whole genome shotgun (WGS) entry which is preliminary data.</text>
</comment>
<evidence type="ECO:0000313" key="3">
    <source>
        <dbReference type="Proteomes" id="UP001054854"/>
    </source>
</evidence>
<dbReference type="SUPFAM" id="SSF46689">
    <property type="entry name" value="Homeodomain-like"/>
    <property type="match status" value="1"/>
</dbReference>
<dbReference type="Gene3D" id="1.10.10.60">
    <property type="entry name" value="Homeodomain-like"/>
    <property type="match status" value="1"/>
</dbReference>
<organism evidence="2 3">
    <name type="scientific">Streptomyces hygroscopicus</name>
    <dbReference type="NCBI Taxonomy" id="1912"/>
    <lineage>
        <taxon>Bacteria</taxon>
        <taxon>Bacillati</taxon>
        <taxon>Actinomycetota</taxon>
        <taxon>Actinomycetes</taxon>
        <taxon>Kitasatosporales</taxon>
        <taxon>Streptomycetaceae</taxon>
        <taxon>Streptomyces</taxon>
        <taxon>Streptomyces violaceusniger group</taxon>
    </lineage>
</organism>
<gene>
    <name evidence="2" type="ORF">TPA0910_85310</name>
</gene>